<evidence type="ECO:0000256" key="5">
    <source>
        <dbReference type="ARBA" id="ARBA00022705"/>
    </source>
</evidence>
<keyword evidence="15" id="KW-1185">Reference proteome</keyword>
<evidence type="ECO:0000256" key="12">
    <source>
        <dbReference type="SAM" id="Coils"/>
    </source>
</evidence>
<keyword evidence="8" id="KW-0862">Zinc</keyword>
<dbReference type="Gene3D" id="3.40.50.300">
    <property type="entry name" value="P-loop containing nucleotide triphosphate hydrolases"/>
    <property type="match status" value="1"/>
</dbReference>
<dbReference type="GO" id="GO:0003887">
    <property type="term" value="F:DNA-directed DNA polymerase activity"/>
    <property type="evidence" value="ECO:0007669"/>
    <property type="project" value="UniProtKB-KW"/>
</dbReference>
<evidence type="ECO:0000256" key="11">
    <source>
        <dbReference type="ARBA" id="ARBA00049244"/>
    </source>
</evidence>
<gene>
    <name evidence="14" type="ORF">HMPREF3182_01253</name>
</gene>
<evidence type="ECO:0000313" key="14">
    <source>
        <dbReference type="EMBL" id="KXB90499.1"/>
    </source>
</evidence>
<dbReference type="CDD" id="cd00009">
    <property type="entry name" value="AAA"/>
    <property type="match status" value="1"/>
</dbReference>
<reference evidence="15" key="1">
    <citation type="submission" date="2016-01" db="EMBL/GenBank/DDBJ databases">
        <authorList>
            <person name="Mitreva M."/>
            <person name="Pepin K.H."/>
            <person name="Mihindukulasuriya K.A."/>
            <person name="Fulton R."/>
            <person name="Fronick C."/>
            <person name="O'Laughlin M."/>
            <person name="Miner T."/>
            <person name="Herter B."/>
            <person name="Rosa B.A."/>
            <person name="Cordes M."/>
            <person name="Tomlinson C."/>
            <person name="Wollam A."/>
            <person name="Palsikar V.B."/>
            <person name="Mardis E.R."/>
            <person name="Wilson R.K."/>
        </authorList>
    </citation>
    <scope>NUCLEOTIDE SEQUENCE [LARGE SCALE GENOMIC DNA]</scope>
    <source>
        <strain evidence="15">KA00182</strain>
    </source>
</reference>
<evidence type="ECO:0000259" key="13">
    <source>
        <dbReference type="SMART" id="SM00382"/>
    </source>
</evidence>
<evidence type="ECO:0000313" key="15">
    <source>
        <dbReference type="Proteomes" id="UP000070160"/>
    </source>
</evidence>
<dbReference type="InterPro" id="IPR003593">
    <property type="entry name" value="AAA+_ATPase"/>
</dbReference>
<dbReference type="Pfam" id="PF22608">
    <property type="entry name" value="DNAX_ATPase_lid"/>
    <property type="match status" value="1"/>
</dbReference>
<dbReference type="PANTHER" id="PTHR11669:SF0">
    <property type="entry name" value="PROTEIN STICHEL-LIKE 2"/>
    <property type="match status" value="1"/>
</dbReference>
<dbReference type="EMBL" id="LSDT01000046">
    <property type="protein sequence ID" value="KXB90499.1"/>
    <property type="molecule type" value="Genomic_DNA"/>
</dbReference>
<feature type="domain" description="AAA+ ATPase" evidence="13">
    <location>
        <begin position="37"/>
        <end position="179"/>
    </location>
</feature>
<dbReference type="Gene3D" id="1.20.272.10">
    <property type="match status" value="1"/>
</dbReference>
<dbReference type="Gene3D" id="1.10.8.60">
    <property type="match status" value="1"/>
</dbReference>
<dbReference type="SMART" id="SM00382">
    <property type="entry name" value="AAA"/>
    <property type="match status" value="1"/>
</dbReference>
<proteinExistence type="inferred from homology"/>
<dbReference type="InterPro" id="IPR045085">
    <property type="entry name" value="HLD_clamp_pol_III_gamma_tau"/>
</dbReference>
<keyword evidence="7" id="KW-0547">Nucleotide-binding</keyword>
<comment type="similarity">
    <text evidence="1">Belongs to the DnaX/STICHEL family.</text>
</comment>
<keyword evidence="12" id="KW-0175">Coiled coil</keyword>
<evidence type="ECO:0000256" key="4">
    <source>
        <dbReference type="ARBA" id="ARBA00022695"/>
    </source>
</evidence>
<keyword evidence="10" id="KW-0239">DNA-directed DNA polymerase</keyword>
<dbReference type="InterPro" id="IPR050238">
    <property type="entry name" value="DNA_Rep/Repair_Clamp_Loader"/>
</dbReference>
<dbReference type="GO" id="GO:0009360">
    <property type="term" value="C:DNA polymerase III complex"/>
    <property type="evidence" value="ECO:0007669"/>
    <property type="project" value="InterPro"/>
</dbReference>
<dbReference type="Proteomes" id="UP000070160">
    <property type="component" value="Unassembled WGS sequence"/>
</dbReference>
<dbReference type="GO" id="GO:0003677">
    <property type="term" value="F:DNA binding"/>
    <property type="evidence" value="ECO:0007669"/>
    <property type="project" value="InterPro"/>
</dbReference>
<dbReference type="InterPro" id="IPR027417">
    <property type="entry name" value="P-loop_NTPase"/>
</dbReference>
<dbReference type="PANTHER" id="PTHR11669">
    <property type="entry name" value="REPLICATION FACTOR C / DNA POLYMERASE III GAMMA-TAU SUBUNIT"/>
    <property type="match status" value="1"/>
</dbReference>
<dbReference type="PRINTS" id="PR00300">
    <property type="entry name" value="CLPPROTEASEA"/>
</dbReference>
<dbReference type="InterPro" id="IPR022754">
    <property type="entry name" value="DNA_pol_III_gamma-3"/>
</dbReference>
<dbReference type="SUPFAM" id="SSF48019">
    <property type="entry name" value="post-AAA+ oligomerization domain-like"/>
    <property type="match status" value="1"/>
</dbReference>
<dbReference type="Pfam" id="PF13177">
    <property type="entry name" value="DNA_pol3_delta2"/>
    <property type="match status" value="1"/>
</dbReference>
<keyword evidence="3" id="KW-0808">Transferase</keyword>
<evidence type="ECO:0000256" key="8">
    <source>
        <dbReference type="ARBA" id="ARBA00022833"/>
    </source>
</evidence>
<dbReference type="InterPro" id="IPR001270">
    <property type="entry name" value="ClpA/B"/>
</dbReference>
<evidence type="ECO:0000256" key="2">
    <source>
        <dbReference type="ARBA" id="ARBA00012417"/>
    </source>
</evidence>
<comment type="caution">
    <text evidence="14">The sequence shown here is derived from an EMBL/GenBank/DDBJ whole genome shotgun (WGS) entry which is preliminary data.</text>
</comment>
<dbReference type="CDD" id="cd18137">
    <property type="entry name" value="HLD_clamp_pol_III_gamma_tau"/>
    <property type="match status" value="1"/>
</dbReference>
<keyword evidence="5" id="KW-0235">DNA replication</keyword>
<dbReference type="NCBIfam" id="NF004046">
    <property type="entry name" value="PRK05563.1"/>
    <property type="match status" value="1"/>
</dbReference>
<evidence type="ECO:0000256" key="9">
    <source>
        <dbReference type="ARBA" id="ARBA00022840"/>
    </source>
</evidence>
<name>A0A134CE86_9FIRM</name>
<dbReference type="GO" id="GO:0006261">
    <property type="term" value="P:DNA-templated DNA replication"/>
    <property type="evidence" value="ECO:0007669"/>
    <property type="project" value="TreeGrafter"/>
</dbReference>
<dbReference type="AlphaFoldDB" id="A0A134CE86"/>
<dbReference type="FunFam" id="3.40.50.300:FF:000014">
    <property type="entry name" value="DNA polymerase III subunit gamma/tau"/>
    <property type="match status" value="1"/>
</dbReference>
<dbReference type="InterPro" id="IPR008921">
    <property type="entry name" value="DNA_pol3_clamp-load_cplx_C"/>
</dbReference>
<accession>A0A134CE86</accession>
<dbReference type="InterPro" id="IPR012763">
    <property type="entry name" value="DNA_pol_III_sug/sutau_N"/>
</dbReference>
<dbReference type="RefSeq" id="WP_072270833.1">
    <property type="nucleotide sequence ID" value="NZ_KQ960953.1"/>
</dbReference>
<dbReference type="GO" id="GO:0046872">
    <property type="term" value="F:metal ion binding"/>
    <property type="evidence" value="ECO:0007669"/>
    <property type="project" value="UniProtKB-KW"/>
</dbReference>
<feature type="coiled-coil region" evidence="12">
    <location>
        <begin position="297"/>
        <end position="324"/>
    </location>
</feature>
<dbReference type="GO" id="GO:0005524">
    <property type="term" value="F:ATP binding"/>
    <property type="evidence" value="ECO:0007669"/>
    <property type="project" value="UniProtKB-KW"/>
</dbReference>
<evidence type="ECO:0000256" key="1">
    <source>
        <dbReference type="ARBA" id="ARBA00006360"/>
    </source>
</evidence>
<dbReference type="NCBIfam" id="TIGR02397">
    <property type="entry name" value="dnaX_nterm"/>
    <property type="match status" value="1"/>
</dbReference>
<dbReference type="STRING" id="1588748.HMPREF3182_01253"/>
<organism evidence="14 15">
    <name type="scientific">Megasphaera hutchinsoni</name>
    <dbReference type="NCBI Taxonomy" id="1588748"/>
    <lineage>
        <taxon>Bacteria</taxon>
        <taxon>Bacillati</taxon>
        <taxon>Bacillota</taxon>
        <taxon>Negativicutes</taxon>
        <taxon>Veillonellales</taxon>
        <taxon>Veillonellaceae</taxon>
        <taxon>Megasphaera</taxon>
    </lineage>
</organism>
<protein>
    <recommendedName>
        <fullName evidence="2">DNA-directed DNA polymerase</fullName>
        <ecNumber evidence="2">2.7.7.7</ecNumber>
    </recommendedName>
</protein>
<comment type="catalytic activity">
    <reaction evidence="11">
        <text>DNA(n) + a 2'-deoxyribonucleoside 5'-triphosphate = DNA(n+1) + diphosphate</text>
        <dbReference type="Rhea" id="RHEA:22508"/>
        <dbReference type="Rhea" id="RHEA-COMP:17339"/>
        <dbReference type="Rhea" id="RHEA-COMP:17340"/>
        <dbReference type="ChEBI" id="CHEBI:33019"/>
        <dbReference type="ChEBI" id="CHEBI:61560"/>
        <dbReference type="ChEBI" id="CHEBI:173112"/>
        <dbReference type="EC" id="2.7.7.7"/>
    </reaction>
</comment>
<keyword evidence="6" id="KW-0479">Metal-binding</keyword>
<dbReference type="EC" id="2.7.7.7" evidence="2"/>
<dbReference type="PATRIC" id="fig|1588748.3.peg.1211"/>
<evidence type="ECO:0000256" key="10">
    <source>
        <dbReference type="ARBA" id="ARBA00022932"/>
    </source>
</evidence>
<evidence type="ECO:0000256" key="6">
    <source>
        <dbReference type="ARBA" id="ARBA00022723"/>
    </source>
</evidence>
<dbReference type="SUPFAM" id="SSF52540">
    <property type="entry name" value="P-loop containing nucleoside triphosphate hydrolases"/>
    <property type="match status" value="1"/>
</dbReference>
<dbReference type="Pfam" id="PF12169">
    <property type="entry name" value="DNA_pol3_gamma3"/>
    <property type="match status" value="1"/>
</dbReference>
<sequence>MAYIALYRKWRPKSFSDVVGQKQVTEILQKAICLDKIAHAYLFSGPRGTGKTSMAKIFARAINCEHEQNGNPCNTCSICTQIIEGDSLDVVEIDAASNRSIEDIRTLRETIKFLPAEGRKKIYIIDEVHMLTIEAFNALLKTLEEPPSHVIFILATTEPERIPITILSRCQRYEFHRISSDDIMSRLLYIAKEENISLTVEAARLLAVQAEGGMRDALSMLDQCVGNGTQYIDDNMVRQVLGLLGKEWIFSLSTAIFHNQGKEIIKQIDHIIHLGKEPYIILSSFIEHIRALMFMQVHATSDVMADYAEQMQELEKQAQSITSERLFYILKVLQETLLQVKTSPMPRVIVEMGLLMAAQGENKNTNISDSALALQVNQLENMVLQLQTKVDTLIKNKPIITSVTSNIPEDKDEIDDYEEDYTVASEIDVPCSQDNIKEARTKEAKEAVVLSEKVVSTGNITNKTTSEKKEKLYSSIEYEEIFQQVLRYLNDKKKKRIAYAFGQGKIVCIEKNTIVISLNDKFSFGFNLLKEENARKMLEEAFGSILQGTCYVQVYLDSDSQIKAWEKKSTALLKKNNDNVQKKEVFHQKKETLAAVVSATHVHMDNTETNTVLDAQVNDVKKMNLKEKSVVEPLLKRLGECNIYIEEDPYKGEHE</sequence>
<keyword evidence="9" id="KW-0067">ATP-binding</keyword>
<evidence type="ECO:0000256" key="7">
    <source>
        <dbReference type="ARBA" id="ARBA00022741"/>
    </source>
</evidence>
<evidence type="ECO:0000256" key="3">
    <source>
        <dbReference type="ARBA" id="ARBA00022679"/>
    </source>
</evidence>
<keyword evidence="4" id="KW-0548">Nucleotidyltransferase</keyword>